<evidence type="ECO:0000313" key="3">
    <source>
        <dbReference type="Proteomes" id="UP000622552"/>
    </source>
</evidence>
<dbReference type="RefSeq" id="WP_233472959.1">
    <property type="nucleotide sequence ID" value="NZ_BONS01000013.1"/>
</dbReference>
<gene>
    <name evidence="2" type="ORF">IW245_007935</name>
</gene>
<dbReference type="AlphaFoldDB" id="A0A8J7KPV8"/>
<proteinExistence type="predicted"/>
<keyword evidence="3" id="KW-1185">Reference proteome</keyword>
<reference evidence="2" key="1">
    <citation type="submission" date="2020-11" db="EMBL/GenBank/DDBJ databases">
        <title>Sequencing the genomes of 1000 actinobacteria strains.</title>
        <authorList>
            <person name="Klenk H.-P."/>
        </authorList>
    </citation>
    <scope>NUCLEOTIDE SEQUENCE</scope>
    <source>
        <strain evidence="2">DSM 45356</strain>
    </source>
</reference>
<evidence type="ECO:0000313" key="2">
    <source>
        <dbReference type="EMBL" id="MBG6141741.1"/>
    </source>
</evidence>
<dbReference type="EMBL" id="JADOUF010000001">
    <property type="protein sequence ID" value="MBG6141741.1"/>
    <property type="molecule type" value="Genomic_DNA"/>
</dbReference>
<comment type="caution">
    <text evidence="2">The sequence shown here is derived from an EMBL/GenBank/DDBJ whole genome shotgun (WGS) entry which is preliminary data.</text>
</comment>
<accession>A0A8J7KPV8</accession>
<feature type="domain" description="DUF397" evidence="1">
    <location>
        <begin position="8"/>
        <end position="60"/>
    </location>
</feature>
<dbReference type="Proteomes" id="UP000622552">
    <property type="component" value="Unassembled WGS sequence"/>
</dbReference>
<sequence length="64" mass="6771">MTTHLNGAPWRKSNRSGNDAACVEVALLPQVTGVRDSKDQGGPVLIFSTTDWVTFTVALKAGAL</sequence>
<organism evidence="2 3">
    <name type="scientific">Longispora fulva</name>
    <dbReference type="NCBI Taxonomy" id="619741"/>
    <lineage>
        <taxon>Bacteria</taxon>
        <taxon>Bacillati</taxon>
        <taxon>Actinomycetota</taxon>
        <taxon>Actinomycetes</taxon>
        <taxon>Micromonosporales</taxon>
        <taxon>Micromonosporaceae</taxon>
        <taxon>Longispora</taxon>
    </lineage>
</organism>
<evidence type="ECO:0000259" key="1">
    <source>
        <dbReference type="Pfam" id="PF04149"/>
    </source>
</evidence>
<dbReference type="Pfam" id="PF04149">
    <property type="entry name" value="DUF397"/>
    <property type="match status" value="1"/>
</dbReference>
<dbReference type="InterPro" id="IPR007278">
    <property type="entry name" value="DUF397"/>
</dbReference>
<name>A0A8J7KPV8_9ACTN</name>
<protein>
    <submittedName>
        <fullName evidence="2">Uncharacterized protein YheU (UPF0270 family)</fullName>
    </submittedName>
</protein>